<feature type="compositionally biased region" description="Polar residues" evidence="1">
    <location>
        <begin position="49"/>
        <end position="60"/>
    </location>
</feature>
<evidence type="ECO:0000256" key="1">
    <source>
        <dbReference type="SAM" id="MobiDB-lite"/>
    </source>
</evidence>
<organism evidence="2 3">
    <name type="scientific">Xylona heveae (strain CBS 132557 / TC161)</name>
    <dbReference type="NCBI Taxonomy" id="1328760"/>
    <lineage>
        <taxon>Eukaryota</taxon>
        <taxon>Fungi</taxon>
        <taxon>Dikarya</taxon>
        <taxon>Ascomycota</taxon>
        <taxon>Pezizomycotina</taxon>
        <taxon>Xylonomycetes</taxon>
        <taxon>Xylonales</taxon>
        <taxon>Xylonaceae</taxon>
        <taxon>Xylona</taxon>
    </lineage>
</organism>
<evidence type="ECO:0000313" key="2">
    <source>
        <dbReference type="EMBL" id="KZF26317.1"/>
    </source>
</evidence>
<dbReference type="RefSeq" id="XP_018191872.1">
    <property type="nucleotide sequence ID" value="XM_018334017.1"/>
</dbReference>
<protein>
    <submittedName>
        <fullName evidence="2">Uncharacterized protein</fullName>
    </submittedName>
</protein>
<evidence type="ECO:0000313" key="3">
    <source>
        <dbReference type="Proteomes" id="UP000076632"/>
    </source>
</evidence>
<feature type="compositionally biased region" description="Basic and acidic residues" evidence="1">
    <location>
        <begin position="353"/>
        <end position="366"/>
    </location>
</feature>
<proteinExistence type="predicted"/>
<dbReference type="EMBL" id="KV407454">
    <property type="protein sequence ID" value="KZF26317.1"/>
    <property type="molecule type" value="Genomic_DNA"/>
</dbReference>
<dbReference type="OrthoDB" id="5406700at2759"/>
<dbReference type="AlphaFoldDB" id="A0A165JJJ8"/>
<gene>
    <name evidence="2" type="ORF">L228DRAFT_257776</name>
</gene>
<sequence length="427" mass="48798">MDNFCDWLLEKCAGKGATANLKHRWTQEQFHVSTAAKFSEILKSENRSYAHNQSSPSPASGTVGGVIEFPFRRPRNSAQPNWVAPSQGSNAAILERAHPAMYKRAERALISFDHLVNTELEEEEELYSQGLAAADQTLPPKVEDRKEHNVTNKCSFLYEIPKLPQMIGVGRFRRSATATQEWIQENITERCPPPIPHRFFYECGQPGYTPRSPPITRFSDVSCHSSMISYKDSEIEYILIPENSGTRINATGQRIESSDPPVQKGPGQEELQASLKTDAVKDAGRLQQLDAKILKLGSYSQVLDDKLHQEEQQNSRRMDRGRTRQRSFGTKLESIKEQRLYPEDLNTTQTTRRTQEDKSHERKVEKEEDFDIAVRQIRILDGTAEHPKQEEKQAATQCRVRFALGQAERGRRQISAMRRRFSRNKCP</sequence>
<feature type="compositionally biased region" description="Basic and acidic residues" evidence="1">
    <location>
        <begin position="333"/>
        <end position="342"/>
    </location>
</feature>
<accession>A0A165JJJ8</accession>
<feature type="region of interest" description="Disordered" evidence="1">
    <location>
        <begin position="407"/>
        <end position="427"/>
    </location>
</feature>
<feature type="region of interest" description="Disordered" evidence="1">
    <location>
        <begin position="47"/>
        <end position="66"/>
    </location>
</feature>
<feature type="compositionally biased region" description="Basic and acidic residues" evidence="1">
    <location>
        <begin position="305"/>
        <end position="322"/>
    </location>
</feature>
<dbReference type="InParanoid" id="A0A165JJJ8"/>
<feature type="compositionally biased region" description="Basic residues" evidence="1">
    <location>
        <begin position="417"/>
        <end position="427"/>
    </location>
</feature>
<feature type="region of interest" description="Disordered" evidence="1">
    <location>
        <begin position="305"/>
        <end position="367"/>
    </location>
</feature>
<dbReference type="GeneID" id="28899154"/>
<keyword evidence="3" id="KW-1185">Reference proteome</keyword>
<name>A0A165JJJ8_XYLHT</name>
<reference evidence="2 3" key="1">
    <citation type="journal article" date="2016" name="Fungal Biol.">
        <title>The genome of Xylona heveae provides a window into fungal endophytism.</title>
        <authorList>
            <person name="Gazis R."/>
            <person name="Kuo A."/>
            <person name="Riley R."/>
            <person name="LaButti K."/>
            <person name="Lipzen A."/>
            <person name="Lin J."/>
            <person name="Amirebrahimi M."/>
            <person name="Hesse C.N."/>
            <person name="Spatafora J.W."/>
            <person name="Henrissat B."/>
            <person name="Hainaut M."/>
            <person name="Grigoriev I.V."/>
            <person name="Hibbett D.S."/>
        </authorList>
    </citation>
    <scope>NUCLEOTIDE SEQUENCE [LARGE SCALE GENOMIC DNA]</scope>
    <source>
        <strain evidence="2 3">TC161</strain>
    </source>
</reference>
<dbReference type="Proteomes" id="UP000076632">
    <property type="component" value="Unassembled WGS sequence"/>
</dbReference>